<dbReference type="SUPFAM" id="SSF53474">
    <property type="entry name" value="alpha/beta-Hydrolases"/>
    <property type="match status" value="1"/>
</dbReference>
<organism evidence="3 4">
    <name type="scientific">Fusarium solani</name>
    <name type="common">Filamentous fungus</name>
    <dbReference type="NCBI Taxonomy" id="169388"/>
    <lineage>
        <taxon>Eukaryota</taxon>
        <taxon>Fungi</taxon>
        <taxon>Dikarya</taxon>
        <taxon>Ascomycota</taxon>
        <taxon>Pezizomycotina</taxon>
        <taxon>Sordariomycetes</taxon>
        <taxon>Hypocreomycetidae</taxon>
        <taxon>Hypocreales</taxon>
        <taxon>Nectriaceae</taxon>
        <taxon>Fusarium</taxon>
        <taxon>Fusarium solani species complex</taxon>
    </lineage>
</organism>
<dbReference type="Proteomes" id="UP000736672">
    <property type="component" value="Unassembled WGS sequence"/>
</dbReference>
<dbReference type="AlphaFoldDB" id="A0A9P9KB74"/>
<protein>
    <submittedName>
        <fullName evidence="3">Lipase/esterase</fullName>
    </submittedName>
</protein>
<evidence type="ECO:0000259" key="2">
    <source>
        <dbReference type="Pfam" id="PF07859"/>
    </source>
</evidence>
<dbReference type="InterPro" id="IPR029058">
    <property type="entry name" value="AB_hydrolase_fold"/>
</dbReference>
<keyword evidence="4" id="KW-1185">Reference proteome</keyword>
<gene>
    <name evidence="3" type="ORF">B0J15DRAFT_527095</name>
</gene>
<comment type="caution">
    <text evidence="3">The sequence shown here is derived from an EMBL/GenBank/DDBJ whole genome shotgun (WGS) entry which is preliminary data.</text>
</comment>
<dbReference type="Gene3D" id="3.40.50.1820">
    <property type="entry name" value="alpha/beta hydrolase"/>
    <property type="match status" value="1"/>
</dbReference>
<feature type="domain" description="Alpha/beta hydrolase fold-3" evidence="2">
    <location>
        <begin position="49"/>
        <end position="269"/>
    </location>
</feature>
<reference evidence="3" key="1">
    <citation type="journal article" date="2021" name="Nat. Commun.">
        <title>Genetic determinants of endophytism in the Arabidopsis root mycobiome.</title>
        <authorList>
            <person name="Mesny F."/>
            <person name="Miyauchi S."/>
            <person name="Thiergart T."/>
            <person name="Pickel B."/>
            <person name="Atanasova L."/>
            <person name="Karlsson M."/>
            <person name="Huettel B."/>
            <person name="Barry K.W."/>
            <person name="Haridas S."/>
            <person name="Chen C."/>
            <person name="Bauer D."/>
            <person name="Andreopoulos W."/>
            <person name="Pangilinan J."/>
            <person name="LaButti K."/>
            <person name="Riley R."/>
            <person name="Lipzen A."/>
            <person name="Clum A."/>
            <person name="Drula E."/>
            <person name="Henrissat B."/>
            <person name="Kohler A."/>
            <person name="Grigoriev I.V."/>
            <person name="Martin F.M."/>
            <person name="Hacquard S."/>
        </authorList>
    </citation>
    <scope>NUCLEOTIDE SEQUENCE</scope>
    <source>
        <strain evidence="3">FSSC 5 MPI-SDFR-AT-0091</strain>
    </source>
</reference>
<keyword evidence="1" id="KW-0378">Hydrolase</keyword>
<proteinExistence type="predicted"/>
<name>A0A9P9KB74_FUSSL</name>
<dbReference type="Pfam" id="PF07859">
    <property type="entry name" value="Abhydrolase_3"/>
    <property type="match status" value="1"/>
</dbReference>
<dbReference type="EMBL" id="JAGTJS010000012">
    <property type="protein sequence ID" value="KAH7250841.1"/>
    <property type="molecule type" value="Genomic_DNA"/>
</dbReference>
<dbReference type="PANTHER" id="PTHR48081">
    <property type="entry name" value="AB HYDROLASE SUPERFAMILY PROTEIN C4A8.06C"/>
    <property type="match status" value="1"/>
</dbReference>
<evidence type="ECO:0000313" key="3">
    <source>
        <dbReference type="EMBL" id="KAH7250841.1"/>
    </source>
</evidence>
<accession>A0A9P9KB74</accession>
<evidence type="ECO:0000256" key="1">
    <source>
        <dbReference type="ARBA" id="ARBA00022801"/>
    </source>
</evidence>
<dbReference type="InterPro" id="IPR050300">
    <property type="entry name" value="GDXG_lipolytic_enzyme"/>
</dbReference>
<evidence type="ECO:0000313" key="4">
    <source>
        <dbReference type="Proteomes" id="UP000736672"/>
    </source>
</evidence>
<sequence>MALKIYSQLGLDKAVKYVDYNIATRDEQRIPLRAYRPVGSSDGKPSPALVYFHGGGMLIGSLDGEVALASLLANALGTTVLHVCYRHTPQYKHPTQHEDSWDGLEWILAHAEQLHIDPAQVSVGGVSAGATLAASITLAETRMAIKENRPQRIRGQVLVVPWLVMSNEYPFELVTSREKSSRVQTSLNATLPEQRLALFTKLYDALDPKDSLHNFLFTDPKLLSNLPKTAIIVHGGDILRDEGLFYAQKLEELGVPTKVHIFKALPHAFRIFPGLPQNKRCDELFAESVLWTLGKSESGTSPGQWVDE</sequence>
<dbReference type="PANTHER" id="PTHR48081:SF8">
    <property type="entry name" value="ALPHA_BETA HYDROLASE FOLD-3 DOMAIN-CONTAINING PROTEIN-RELATED"/>
    <property type="match status" value="1"/>
</dbReference>
<dbReference type="GO" id="GO:0016787">
    <property type="term" value="F:hydrolase activity"/>
    <property type="evidence" value="ECO:0007669"/>
    <property type="project" value="UniProtKB-KW"/>
</dbReference>
<dbReference type="OrthoDB" id="408631at2759"/>
<dbReference type="InterPro" id="IPR013094">
    <property type="entry name" value="AB_hydrolase_3"/>
</dbReference>